<reference evidence="1 2" key="1">
    <citation type="submission" date="2020-02" db="EMBL/GenBank/DDBJ databases">
        <title>Draft genome sequence of Haematococcus lacustris strain NIES-144.</title>
        <authorList>
            <person name="Morimoto D."/>
            <person name="Nakagawa S."/>
            <person name="Yoshida T."/>
            <person name="Sawayama S."/>
        </authorList>
    </citation>
    <scope>NUCLEOTIDE SEQUENCE [LARGE SCALE GENOMIC DNA]</scope>
    <source>
        <strain evidence="1 2">NIES-144</strain>
    </source>
</reference>
<feature type="non-terminal residue" evidence="1">
    <location>
        <position position="1"/>
    </location>
</feature>
<accession>A0A699YQA8</accession>
<protein>
    <submittedName>
        <fullName evidence="1">Uncharacterized protein</fullName>
    </submittedName>
</protein>
<dbReference type="EMBL" id="BLLF01000154">
    <property type="protein sequence ID" value="GFH08329.1"/>
    <property type="molecule type" value="Genomic_DNA"/>
</dbReference>
<proteinExistence type="predicted"/>
<evidence type="ECO:0000313" key="2">
    <source>
        <dbReference type="Proteomes" id="UP000485058"/>
    </source>
</evidence>
<sequence length="78" mass="8153">AVSVLVVVLRDGKPVGGARYYMGDVFYGRQCEGQQGRVRLTFFLGGGAIAAEELAYADSQGAPWEGAMMGAESRPGGP</sequence>
<evidence type="ECO:0000313" key="1">
    <source>
        <dbReference type="EMBL" id="GFH08329.1"/>
    </source>
</evidence>
<dbReference type="AlphaFoldDB" id="A0A699YQA8"/>
<name>A0A699YQA8_HAELA</name>
<organism evidence="1 2">
    <name type="scientific">Haematococcus lacustris</name>
    <name type="common">Green alga</name>
    <name type="synonym">Haematococcus pluvialis</name>
    <dbReference type="NCBI Taxonomy" id="44745"/>
    <lineage>
        <taxon>Eukaryota</taxon>
        <taxon>Viridiplantae</taxon>
        <taxon>Chlorophyta</taxon>
        <taxon>core chlorophytes</taxon>
        <taxon>Chlorophyceae</taxon>
        <taxon>CS clade</taxon>
        <taxon>Chlamydomonadales</taxon>
        <taxon>Haematococcaceae</taxon>
        <taxon>Haematococcus</taxon>
    </lineage>
</organism>
<gene>
    <name evidence="1" type="ORF">HaLaN_03273</name>
</gene>
<comment type="caution">
    <text evidence="1">The sequence shown here is derived from an EMBL/GenBank/DDBJ whole genome shotgun (WGS) entry which is preliminary data.</text>
</comment>
<dbReference type="Proteomes" id="UP000485058">
    <property type="component" value="Unassembled WGS sequence"/>
</dbReference>
<keyword evidence="2" id="KW-1185">Reference proteome</keyword>